<comment type="caution">
    <text evidence="1">The sequence shown here is derived from an EMBL/GenBank/DDBJ whole genome shotgun (WGS) entry which is preliminary data.</text>
</comment>
<sequence>MTAEEMLQKNLTSAGNPVLPFRRVGGLIDAMLSTPLQESGVILLKSSKGKPQSVEAVRGAILKAAADVPWTVKRDESGQLHLQNSWKRFGKSFDLVLSVTYDAESFEVKYLDSNGLGFDPKTRIASNAVNDSIANLVKGTVKAYAQ</sequence>
<dbReference type="STRING" id="1458275.AZ34_05510"/>
<name>A0A016XMK2_9BURK</name>
<reference evidence="1 2" key="1">
    <citation type="submission" date="2014-02" db="EMBL/GenBank/DDBJ databases">
        <title>Draft Genome of Hylemonella gracilis isolated from the Niagara River.</title>
        <authorList>
            <person name="Pawlowski D.R."/>
            <person name="Koudelka G.B."/>
        </authorList>
    </citation>
    <scope>NUCLEOTIDE SEQUENCE [LARGE SCALE GENOMIC DNA]</scope>
    <source>
        <strain evidence="1 2">Niagara R</strain>
    </source>
</reference>
<protein>
    <submittedName>
        <fullName evidence="1">Uncharacterized protein</fullName>
    </submittedName>
</protein>
<accession>A0A016XMK2</accession>
<evidence type="ECO:0000313" key="1">
    <source>
        <dbReference type="EMBL" id="EYC52812.1"/>
    </source>
</evidence>
<proteinExistence type="predicted"/>
<dbReference type="EMBL" id="JEMG01000001">
    <property type="protein sequence ID" value="EYC52812.1"/>
    <property type="molecule type" value="Genomic_DNA"/>
</dbReference>
<dbReference type="AlphaFoldDB" id="A0A016XMK2"/>
<evidence type="ECO:0000313" key="2">
    <source>
        <dbReference type="Proteomes" id="UP000023268"/>
    </source>
</evidence>
<dbReference type="Proteomes" id="UP000023268">
    <property type="component" value="Unassembled WGS sequence"/>
</dbReference>
<gene>
    <name evidence="1" type="ORF">AZ34_05510</name>
</gene>
<organism evidence="1 2">
    <name type="scientific">Hylemonella gracilis str. Niagara R</name>
    <dbReference type="NCBI Taxonomy" id="1458275"/>
    <lineage>
        <taxon>Bacteria</taxon>
        <taxon>Pseudomonadati</taxon>
        <taxon>Pseudomonadota</taxon>
        <taxon>Betaproteobacteria</taxon>
        <taxon>Burkholderiales</taxon>
        <taxon>Comamonadaceae</taxon>
        <taxon>Hylemonella</taxon>
    </lineage>
</organism>